<dbReference type="PANTHER" id="PTHR43649">
    <property type="entry name" value="ARABINOSE-BINDING PROTEIN-RELATED"/>
    <property type="match status" value="1"/>
</dbReference>
<reference evidence="3" key="1">
    <citation type="journal article" date="2019" name="Int. J. Syst. Evol. Microbiol.">
        <title>The Global Catalogue of Microorganisms (GCM) 10K type strain sequencing project: providing services to taxonomists for standard genome sequencing and annotation.</title>
        <authorList>
            <consortium name="The Broad Institute Genomics Platform"/>
            <consortium name="The Broad Institute Genome Sequencing Center for Infectious Disease"/>
            <person name="Wu L."/>
            <person name="Ma J."/>
        </authorList>
    </citation>
    <scope>NUCLEOTIDE SEQUENCE [LARGE SCALE GENOMIC DNA]</scope>
    <source>
        <strain evidence="3">JCM 15933</strain>
    </source>
</reference>
<protein>
    <recommendedName>
        <fullName evidence="4">Multiple sugar transport system substrate-binding protein</fullName>
    </recommendedName>
</protein>
<dbReference type="Pfam" id="PF13416">
    <property type="entry name" value="SBP_bac_8"/>
    <property type="match status" value="1"/>
</dbReference>
<dbReference type="PANTHER" id="PTHR43649:SF12">
    <property type="entry name" value="DIACETYLCHITOBIOSE BINDING PROTEIN DASA"/>
    <property type="match status" value="1"/>
</dbReference>
<dbReference type="Proteomes" id="UP001501470">
    <property type="component" value="Unassembled WGS sequence"/>
</dbReference>
<proteinExistence type="predicted"/>
<name>A0ABP4KI99_9ACTN</name>
<gene>
    <name evidence="2" type="ORF">GCM10009827_011140</name>
</gene>
<sequence>MTPPRSAWRPALAALITLALAATGTAACGGDDTSGGGKTLTMWTFKQSHVKALQKVADSFAKESGITVKVEAYGPDDAFVTKVQAAAQTKNLPDLLEVHTNGDDLAFGAPGLLTDLAKDVDDAWLAGYLPAVRQDGVVTEQYYKQSLAQDAKTHGIKLGQRFSVPLTVGTFGIVYANKQRLADAGVTGAPATWEEFIAALGKVKAKYPDNGGVSIGLKSPTTGLEWFLQPMAYGMLGADKFHALFGKDKAGTFSSPAGVQALQTYGQVQPYWHPGTQSLDIDAADLAFAQGKSTFDIGGTFTLAFLAQNGMDAGNVITFPVPVPAAGAIKNMTLAPFTLTGVSVSSTTKNRAGAIQWLKYLAKADVSATFAKEALDVPPTDLGADPAAAVGPALGAMIKAFGSGPSAYNPGDTSYRPNSYDGPTVASALMDYTPLAKKSAEQAGAEMTKVIDSYWAKQ</sequence>
<keyword evidence="3" id="KW-1185">Reference proteome</keyword>
<evidence type="ECO:0000313" key="3">
    <source>
        <dbReference type="Proteomes" id="UP001501470"/>
    </source>
</evidence>
<accession>A0ABP4KI99</accession>
<dbReference type="PROSITE" id="PS51257">
    <property type="entry name" value="PROKAR_LIPOPROTEIN"/>
    <property type="match status" value="1"/>
</dbReference>
<keyword evidence="1" id="KW-0732">Signal</keyword>
<dbReference type="RefSeq" id="WP_344500130.1">
    <property type="nucleotide sequence ID" value="NZ_BAAAQD010000001.1"/>
</dbReference>
<evidence type="ECO:0008006" key="4">
    <source>
        <dbReference type="Google" id="ProtNLM"/>
    </source>
</evidence>
<dbReference type="SUPFAM" id="SSF53850">
    <property type="entry name" value="Periplasmic binding protein-like II"/>
    <property type="match status" value="1"/>
</dbReference>
<dbReference type="InterPro" id="IPR006059">
    <property type="entry name" value="SBP"/>
</dbReference>
<organism evidence="2 3">
    <name type="scientific">Dactylosporangium maewongense</name>
    <dbReference type="NCBI Taxonomy" id="634393"/>
    <lineage>
        <taxon>Bacteria</taxon>
        <taxon>Bacillati</taxon>
        <taxon>Actinomycetota</taxon>
        <taxon>Actinomycetes</taxon>
        <taxon>Micromonosporales</taxon>
        <taxon>Micromonosporaceae</taxon>
        <taxon>Dactylosporangium</taxon>
    </lineage>
</organism>
<feature type="chain" id="PRO_5046413689" description="Multiple sugar transport system substrate-binding protein" evidence="1">
    <location>
        <begin position="22"/>
        <end position="458"/>
    </location>
</feature>
<dbReference type="InterPro" id="IPR050490">
    <property type="entry name" value="Bact_solute-bd_prot1"/>
</dbReference>
<dbReference type="EMBL" id="BAAAQD010000001">
    <property type="protein sequence ID" value="GAA1501483.1"/>
    <property type="molecule type" value="Genomic_DNA"/>
</dbReference>
<evidence type="ECO:0000256" key="1">
    <source>
        <dbReference type="SAM" id="SignalP"/>
    </source>
</evidence>
<feature type="signal peptide" evidence="1">
    <location>
        <begin position="1"/>
        <end position="21"/>
    </location>
</feature>
<comment type="caution">
    <text evidence="2">The sequence shown here is derived from an EMBL/GenBank/DDBJ whole genome shotgun (WGS) entry which is preliminary data.</text>
</comment>
<evidence type="ECO:0000313" key="2">
    <source>
        <dbReference type="EMBL" id="GAA1501483.1"/>
    </source>
</evidence>
<dbReference type="Gene3D" id="3.40.190.10">
    <property type="entry name" value="Periplasmic binding protein-like II"/>
    <property type="match status" value="1"/>
</dbReference>